<evidence type="ECO:0000313" key="2">
    <source>
        <dbReference type="EMBL" id="ADI19793.1"/>
    </source>
</evidence>
<organism evidence="2">
    <name type="scientific">uncultured alpha proteobacterium EB000_37G09</name>
    <dbReference type="NCBI Taxonomy" id="710792"/>
    <lineage>
        <taxon>Bacteria</taxon>
        <taxon>Pseudomonadati</taxon>
        <taxon>Pseudomonadota</taxon>
        <taxon>Alphaproteobacteria</taxon>
        <taxon>environmental samples</taxon>
    </lineage>
</organism>
<dbReference type="InterPro" id="IPR021312">
    <property type="entry name" value="DUF2889"/>
</dbReference>
<dbReference type="AlphaFoldDB" id="E0XZF2"/>
<evidence type="ECO:0008006" key="3">
    <source>
        <dbReference type="Google" id="ProtNLM"/>
    </source>
</evidence>
<protein>
    <recommendedName>
        <fullName evidence="3">DUF2889 domain-containing protein</fullName>
    </recommendedName>
</protein>
<reference evidence="2" key="1">
    <citation type="journal article" date="2011" name="Environ. Microbiol.">
        <title>Time-series analyses of Monterey Bay coastal microbial picoplankton using a 'genome proxy' microarray.</title>
        <authorList>
            <person name="Rich V.I."/>
            <person name="Pham V.D."/>
            <person name="Eppley J."/>
            <person name="Shi Y."/>
            <person name="DeLong E.F."/>
        </authorList>
    </citation>
    <scope>NUCLEOTIDE SEQUENCE</scope>
</reference>
<feature type="region of interest" description="Disordered" evidence="1">
    <location>
        <begin position="157"/>
        <end position="177"/>
    </location>
</feature>
<feature type="compositionally biased region" description="Polar residues" evidence="1">
    <location>
        <begin position="167"/>
        <end position="177"/>
    </location>
</feature>
<accession>E0XZF2</accession>
<dbReference type="Pfam" id="PF11136">
    <property type="entry name" value="DUF2889"/>
    <property type="match status" value="1"/>
</dbReference>
<evidence type="ECO:0000256" key="1">
    <source>
        <dbReference type="SAM" id="MobiDB-lite"/>
    </source>
</evidence>
<proteinExistence type="predicted"/>
<dbReference type="EMBL" id="GU474933">
    <property type="protein sequence ID" value="ADI19793.1"/>
    <property type="molecule type" value="Genomic_DNA"/>
</dbReference>
<name>E0XZF2_9PROT</name>
<sequence length="197" mass="21543">MRAVTVLFERKKDKIMGLSEPVDRSLSHIRRIKCEGYARADGMLDIEGELRDTKSYDFPSSTHGNLKAGEHIHHMQVRITIDFSLTIRDAEAVTLSGPYQICPKGAKNIKGLIGLTIGPGWKRKVQQAIGGPKGCTHITELMGPMATTAFQTLYGEKAKANRESGEDTSLGQSNISTPLPSLTNSCIAYAEEEPAQQ</sequence>